<evidence type="ECO:0000256" key="1">
    <source>
        <dbReference type="ARBA" id="ARBA00000900"/>
    </source>
</evidence>
<keyword evidence="14" id="KW-0653">Protein transport</keyword>
<dbReference type="InterPro" id="IPR017907">
    <property type="entry name" value="Znf_RING_CS"/>
</dbReference>
<sequence>MASEPPSSTALSTTTATNAPSLVAAASSKTLPPSLPAISSSTVPPSGFNYPFAAAPDIIRSNQKDAYYQGVLLEQLSTILRKIYGARILHKYSPETKTFTDLLYYSLTTLRNARTLGEEYCDILHVESSTSKLPALRCRLGFILTTILVPYFVTKSLPRFRSQLRQKLQSSLSAEQSDLKPSTCIARVKTYLLENLDTLTSSENLLAVHLGLFYFTGAYYHLSKRIWGLRYIFTKRLLPHEQRVGYEVLGLLLLAQLATQGYFHVSSTFSRSSAVTPEEGSLNLPANGLAGEFVTNPDTHASDTGCDGPKYDLEDEKVMRFMSGDSGRKCTLCLESMKDPTATGCGHVFCWSCISEWCRSKPECPLCRQSALVQHLLPLRC</sequence>
<dbReference type="InterPro" id="IPR025654">
    <property type="entry name" value="PEX2/10"/>
</dbReference>
<evidence type="ECO:0000256" key="18">
    <source>
        <dbReference type="ARBA" id="ARBA00041230"/>
    </source>
</evidence>
<dbReference type="GO" id="GO:0016567">
    <property type="term" value="P:protein ubiquitination"/>
    <property type="evidence" value="ECO:0007669"/>
    <property type="project" value="UniProtKB-ARBA"/>
</dbReference>
<evidence type="ECO:0000259" key="20">
    <source>
        <dbReference type="PROSITE" id="PS50089"/>
    </source>
</evidence>
<feature type="domain" description="RING-type" evidence="20">
    <location>
        <begin position="330"/>
        <end position="368"/>
    </location>
</feature>
<dbReference type="SMART" id="SM00184">
    <property type="entry name" value="RING"/>
    <property type="match status" value="1"/>
</dbReference>
<evidence type="ECO:0000256" key="3">
    <source>
        <dbReference type="ARBA" id="ARBA00004906"/>
    </source>
</evidence>
<dbReference type="InterPro" id="IPR001841">
    <property type="entry name" value="Znf_RING"/>
</dbReference>
<keyword evidence="10" id="KW-0479">Metal-binding</keyword>
<evidence type="ECO:0000256" key="10">
    <source>
        <dbReference type="ARBA" id="ARBA00022723"/>
    </source>
</evidence>
<dbReference type="AlphaFoldDB" id="A0A317SLN2"/>
<dbReference type="PROSITE" id="PS00518">
    <property type="entry name" value="ZF_RING_1"/>
    <property type="match status" value="1"/>
</dbReference>
<dbReference type="PANTHER" id="PTHR23350:SF0">
    <property type="entry name" value="PEROXISOME BIOGENESIS FACTOR 10"/>
    <property type="match status" value="1"/>
</dbReference>
<evidence type="ECO:0000256" key="12">
    <source>
        <dbReference type="ARBA" id="ARBA00022786"/>
    </source>
</evidence>
<organism evidence="21 22">
    <name type="scientific">Tuber magnatum</name>
    <name type="common">white Piedmont truffle</name>
    <dbReference type="NCBI Taxonomy" id="42249"/>
    <lineage>
        <taxon>Eukaryota</taxon>
        <taxon>Fungi</taxon>
        <taxon>Dikarya</taxon>
        <taxon>Ascomycota</taxon>
        <taxon>Pezizomycotina</taxon>
        <taxon>Pezizomycetes</taxon>
        <taxon>Pezizales</taxon>
        <taxon>Tuberaceae</taxon>
        <taxon>Tuber</taxon>
    </lineage>
</organism>
<reference evidence="21 22" key="1">
    <citation type="submission" date="2018-03" db="EMBL/GenBank/DDBJ databases">
        <title>Genomes of Pezizomycetes fungi and the evolution of truffles.</title>
        <authorList>
            <person name="Murat C."/>
            <person name="Payen T."/>
            <person name="Noel B."/>
            <person name="Kuo A."/>
            <person name="Martin F.M."/>
        </authorList>
    </citation>
    <scope>NUCLEOTIDE SEQUENCE [LARGE SCALE GENOMIC DNA]</scope>
    <source>
        <strain evidence="21">091103-1</strain>
    </source>
</reference>
<evidence type="ECO:0000256" key="15">
    <source>
        <dbReference type="ARBA" id="ARBA00022989"/>
    </source>
</evidence>
<protein>
    <recommendedName>
        <fullName evidence="5">RING-type E3 ubiquitin transferase</fullName>
        <ecNumber evidence="5">2.3.2.27</ecNumber>
    </recommendedName>
    <alternativeName>
        <fullName evidence="18">Peroxin-10</fullName>
    </alternativeName>
</protein>
<keyword evidence="13" id="KW-0862">Zinc</keyword>
<proteinExistence type="inferred from homology"/>
<keyword evidence="11 19" id="KW-0863">Zinc-finger</keyword>
<comment type="catalytic activity">
    <reaction evidence="1">
        <text>S-ubiquitinyl-[E2 ubiquitin-conjugating enzyme]-L-cysteine + [acceptor protein]-L-lysine = [E2 ubiquitin-conjugating enzyme]-L-cysteine + N(6)-ubiquitinyl-[acceptor protein]-L-lysine.</text>
        <dbReference type="EC" id="2.3.2.27"/>
    </reaction>
</comment>
<keyword evidence="6" id="KW-0813">Transport</keyword>
<keyword evidence="17" id="KW-0576">Peroxisome</keyword>
<comment type="subcellular location">
    <subcellularLocation>
        <location evidence="2">Peroxisome membrane</location>
        <topology evidence="2">Multi-pass membrane protein</topology>
    </subcellularLocation>
</comment>
<evidence type="ECO:0000256" key="4">
    <source>
        <dbReference type="ARBA" id="ARBA00008704"/>
    </source>
</evidence>
<dbReference type="Pfam" id="PF13639">
    <property type="entry name" value="zf-RING_2"/>
    <property type="match status" value="1"/>
</dbReference>
<dbReference type="InterPro" id="IPR013083">
    <property type="entry name" value="Znf_RING/FYVE/PHD"/>
</dbReference>
<evidence type="ECO:0000313" key="21">
    <source>
        <dbReference type="EMBL" id="PWW75178.1"/>
    </source>
</evidence>
<evidence type="ECO:0000256" key="11">
    <source>
        <dbReference type="ARBA" id="ARBA00022771"/>
    </source>
</evidence>
<evidence type="ECO:0000256" key="8">
    <source>
        <dbReference type="ARBA" id="ARBA00022679"/>
    </source>
</evidence>
<dbReference type="EC" id="2.3.2.27" evidence="5"/>
<dbReference type="STRING" id="42249.A0A317SLN2"/>
<evidence type="ECO:0000256" key="9">
    <source>
        <dbReference type="ARBA" id="ARBA00022692"/>
    </source>
</evidence>
<dbReference type="PROSITE" id="PS50089">
    <property type="entry name" value="ZF_RING_2"/>
    <property type="match status" value="1"/>
</dbReference>
<dbReference type="GO" id="GO:0005778">
    <property type="term" value="C:peroxisomal membrane"/>
    <property type="evidence" value="ECO:0007669"/>
    <property type="project" value="UniProtKB-SubCell"/>
</dbReference>
<evidence type="ECO:0000313" key="22">
    <source>
        <dbReference type="Proteomes" id="UP000246991"/>
    </source>
</evidence>
<evidence type="ECO:0000256" key="19">
    <source>
        <dbReference type="PROSITE-ProRule" id="PRU00175"/>
    </source>
</evidence>
<dbReference type="CDD" id="cd16527">
    <property type="entry name" value="RING-HC_PEX10"/>
    <property type="match status" value="1"/>
</dbReference>
<keyword evidence="9" id="KW-0812">Transmembrane</keyword>
<evidence type="ECO:0000256" key="13">
    <source>
        <dbReference type="ARBA" id="ARBA00022833"/>
    </source>
</evidence>
<keyword evidence="7" id="KW-0962">Peroxisome biogenesis</keyword>
<dbReference type="Proteomes" id="UP000246991">
    <property type="component" value="Unassembled WGS sequence"/>
</dbReference>
<dbReference type="SUPFAM" id="SSF57850">
    <property type="entry name" value="RING/U-box"/>
    <property type="match status" value="1"/>
</dbReference>
<dbReference type="GO" id="GO:0008270">
    <property type="term" value="F:zinc ion binding"/>
    <property type="evidence" value="ECO:0007669"/>
    <property type="project" value="UniProtKB-KW"/>
</dbReference>
<dbReference type="GO" id="GO:0061630">
    <property type="term" value="F:ubiquitin protein ligase activity"/>
    <property type="evidence" value="ECO:0007669"/>
    <property type="project" value="UniProtKB-EC"/>
</dbReference>
<dbReference type="GO" id="GO:0016562">
    <property type="term" value="P:protein import into peroxisome matrix, receptor recycling"/>
    <property type="evidence" value="ECO:0007669"/>
    <property type="project" value="UniProtKB-ARBA"/>
</dbReference>
<gene>
    <name evidence="21" type="ORF">C7212DRAFT_297395</name>
</gene>
<accession>A0A317SLN2</accession>
<evidence type="ECO:0000256" key="16">
    <source>
        <dbReference type="ARBA" id="ARBA00023136"/>
    </source>
</evidence>
<dbReference type="Gene3D" id="3.30.40.10">
    <property type="entry name" value="Zinc/RING finger domain, C3HC4 (zinc finger)"/>
    <property type="match status" value="1"/>
</dbReference>
<keyword evidence="16" id="KW-0472">Membrane</keyword>
<evidence type="ECO:0000256" key="17">
    <source>
        <dbReference type="ARBA" id="ARBA00023140"/>
    </source>
</evidence>
<evidence type="ECO:0000256" key="2">
    <source>
        <dbReference type="ARBA" id="ARBA00004585"/>
    </source>
</evidence>
<name>A0A317SLN2_9PEZI</name>
<evidence type="ECO:0000256" key="14">
    <source>
        <dbReference type="ARBA" id="ARBA00022927"/>
    </source>
</evidence>
<comment type="similarity">
    <text evidence="4">Belongs to the pex2/pex10/pex12 family.</text>
</comment>
<dbReference type="PANTHER" id="PTHR23350">
    <property type="entry name" value="PEROXISOME ASSEMBLY PROTEIN 10"/>
    <property type="match status" value="1"/>
</dbReference>
<dbReference type="OrthoDB" id="6270329at2759"/>
<keyword evidence="8" id="KW-0808">Transferase</keyword>
<evidence type="ECO:0000256" key="7">
    <source>
        <dbReference type="ARBA" id="ARBA00022593"/>
    </source>
</evidence>
<evidence type="ECO:0000256" key="5">
    <source>
        <dbReference type="ARBA" id="ARBA00012483"/>
    </source>
</evidence>
<evidence type="ECO:0000256" key="6">
    <source>
        <dbReference type="ARBA" id="ARBA00022448"/>
    </source>
</evidence>
<keyword evidence="12" id="KW-0833">Ubl conjugation pathway</keyword>
<dbReference type="Pfam" id="PF04757">
    <property type="entry name" value="Pex2_Pex12"/>
    <property type="match status" value="1"/>
</dbReference>
<dbReference type="EMBL" id="PYWC01000050">
    <property type="protein sequence ID" value="PWW75178.1"/>
    <property type="molecule type" value="Genomic_DNA"/>
</dbReference>
<comment type="pathway">
    <text evidence="3">Protein modification; protein ubiquitination.</text>
</comment>
<dbReference type="InterPro" id="IPR006845">
    <property type="entry name" value="Pex_N"/>
</dbReference>
<keyword evidence="22" id="KW-1185">Reference proteome</keyword>
<comment type="caution">
    <text evidence="21">The sequence shown here is derived from an EMBL/GenBank/DDBJ whole genome shotgun (WGS) entry which is preliminary data.</text>
</comment>
<keyword evidence="15" id="KW-1133">Transmembrane helix</keyword>